<evidence type="ECO:0000313" key="4">
    <source>
        <dbReference type="Proteomes" id="UP000466831"/>
    </source>
</evidence>
<keyword evidence="1" id="KW-0560">Oxidoreductase</keyword>
<evidence type="ECO:0000313" key="3">
    <source>
        <dbReference type="EMBL" id="BBY12557.1"/>
    </source>
</evidence>
<dbReference type="PRINTS" id="PR00080">
    <property type="entry name" value="SDRFAMILY"/>
</dbReference>
<dbReference type="Pfam" id="PF00106">
    <property type="entry name" value="adh_short"/>
    <property type="match status" value="1"/>
</dbReference>
<feature type="domain" description="Nitroreductase" evidence="2">
    <location>
        <begin position="325"/>
        <end position="489"/>
    </location>
</feature>
<dbReference type="PRINTS" id="PR00081">
    <property type="entry name" value="GDHRDH"/>
</dbReference>
<dbReference type="InterPro" id="IPR000415">
    <property type="entry name" value="Nitroreductase-like"/>
</dbReference>
<dbReference type="PANTHER" id="PTHR44229:SF4">
    <property type="entry name" value="15-HYDROXYPROSTAGLANDIN DEHYDROGENASE [NAD(+)]"/>
    <property type="match status" value="1"/>
</dbReference>
<dbReference type="PANTHER" id="PTHR44229">
    <property type="entry name" value="15-HYDROXYPROSTAGLANDIN DEHYDROGENASE [NAD(+)]"/>
    <property type="match status" value="1"/>
</dbReference>
<evidence type="ECO:0000256" key="1">
    <source>
        <dbReference type="ARBA" id="ARBA00023002"/>
    </source>
</evidence>
<accession>A0ABM7JFB3</accession>
<keyword evidence="4" id="KW-1185">Reference proteome</keyword>
<dbReference type="Proteomes" id="UP000466831">
    <property type="component" value="Chromosome"/>
</dbReference>
<organism evidence="3 4">
    <name type="scientific">Mycobacterium marseillense</name>
    <dbReference type="NCBI Taxonomy" id="701042"/>
    <lineage>
        <taxon>Bacteria</taxon>
        <taxon>Bacillati</taxon>
        <taxon>Actinomycetota</taxon>
        <taxon>Actinomycetes</taxon>
        <taxon>Mycobacteriales</taxon>
        <taxon>Mycobacteriaceae</taxon>
        <taxon>Mycobacterium</taxon>
        <taxon>Mycobacterium avium complex (MAC)</taxon>
    </lineage>
</organism>
<dbReference type="SUPFAM" id="SSF55469">
    <property type="entry name" value="FMN-dependent nitroreductase-like"/>
    <property type="match status" value="1"/>
</dbReference>
<evidence type="ECO:0000259" key="2">
    <source>
        <dbReference type="Pfam" id="PF00881"/>
    </source>
</evidence>
<dbReference type="InterPro" id="IPR029479">
    <property type="entry name" value="Nitroreductase"/>
</dbReference>
<dbReference type="Pfam" id="PF00881">
    <property type="entry name" value="Nitroreductase"/>
    <property type="match status" value="1"/>
</dbReference>
<dbReference type="Gene3D" id="3.40.109.10">
    <property type="entry name" value="NADH Oxidase"/>
    <property type="match status" value="1"/>
</dbReference>
<reference evidence="3 4" key="1">
    <citation type="journal article" date="2019" name="Emerg. Microbes Infect.">
        <title>Comprehensive subspecies identification of 175 nontuberculous mycobacteria species based on 7547 genomic profiles.</title>
        <authorList>
            <person name="Matsumoto Y."/>
            <person name="Kinjo T."/>
            <person name="Motooka D."/>
            <person name="Nabeya D."/>
            <person name="Jung N."/>
            <person name="Uechi K."/>
            <person name="Horii T."/>
            <person name="Iida T."/>
            <person name="Fujita J."/>
            <person name="Nakamura S."/>
        </authorList>
    </citation>
    <scope>NUCLEOTIDE SEQUENCE [LARGE SCALE GENOMIC DNA]</scope>
    <source>
        <strain evidence="3 4">JCM 17324</strain>
    </source>
</reference>
<dbReference type="EMBL" id="AP022584">
    <property type="protein sequence ID" value="BBY12557.1"/>
    <property type="molecule type" value="Genomic_DNA"/>
</dbReference>
<name>A0ABM7JFB3_9MYCO</name>
<proteinExistence type="predicted"/>
<gene>
    <name evidence="3" type="ORF">MMARJ_32970</name>
</gene>
<sequence length="532" mass="55739">MLDAAFKVSGNYYSGKGEGMSGGAGVGDGAVLKGKVALVTGAASGVGRASAVAIARAGAQAVAVIDLDREQCKETVRLVEQAGAHAHVIECDVADPEALAAAFAEVESACGGIDLVHNNAGLVTGPPRWPGTPLGRARDVIMVNLGGAVFGTRLGIDALKRRGGGAIVNTASLGALVPHGADAVYNATKAGVVMLTRSCLSLRHEGIRVNAVCPGAVDTPMLRETGDGDPATWLKGLDSIQLLTAEQVAEVVLRVATDDQCVGQVMTVDNPRPETGSEPVVSVHAFADARPAIMVAGTARSNPATMAPDVSTTPPMTSLDEAIYTTRAMRRLRADPVPQELLSQIVEAATMGPSGNFVQNWRFHVVTDRDKIAQIGSLWSHIYELFRDQASGVPESLRKSCEYMIDHFRDIPAAVFAGATGYPGHEANHFMVTTWYASILPAVQNLMLSARARGLGTTLTTALLAVHDEVRTIVGADDDVTFVACIPVGFPKGRFGRPARNPTDVVAWLDGRPLQPPAMTYTEPGLVKNATG</sequence>
<dbReference type="SUPFAM" id="SSF51735">
    <property type="entry name" value="NAD(P)-binding Rossmann-fold domains"/>
    <property type="match status" value="1"/>
</dbReference>
<dbReference type="Gene3D" id="3.40.50.720">
    <property type="entry name" value="NAD(P)-binding Rossmann-like Domain"/>
    <property type="match status" value="1"/>
</dbReference>
<dbReference type="InterPro" id="IPR002347">
    <property type="entry name" value="SDR_fam"/>
</dbReference>
<dbReference type="InterPro" id="IPR036291">
    <property type="entry name" value="NAD(P)-bd_dom_sf"/>
</dbReference>
<protein>
    <recommendedName>
        <fullName evidence="2">Nitroreductase domain-containing protein</fullName>
    </recommendedName>
</protein>
<dbReference type="CDD" id="cd05233">
    <property type="entry name" value="SDR_c"/>
    <property type="match status" value="1"/>
</dbReference>